<evidence type="ECO:0008006" key="3">
    <source>
        <dbReference type="Google" id="ProtNLM"/>
    </source>
</evidence>
<evidence type="ECO:0000313" key="2">
    <source>
        <dbReference type="Proteomes" id="UP001501115"/>
    </source>
</evidence>
<sequence length="195" mass="21774">MRTTGEGPVQRLGNVLAVREGSERVIWRRAGTHSWRAESLWPRPEDEADLGAHMARRDPLLVIFERRHTVVPVLAEEMLLARPALRACTEFSDAPGDDLGEITLPFLDWLPSDLRERGIRFAAGTERVLSGPSRLRPRVLLESRDETVPHVRFVRLAVPLALSASDLAALADKAFGDEEEADHSSCPYLHRVTVS</sequence>
<reference evidence="2" key="1">
    <citation type="journal article" date="2019" name="Int. J. Syst. Evol. Microbiol.">
        <title>The Global Catalogue of Microorganisms (GCM) 10K type strain sequencing project: providing services to taxonomists for standard genome sequencing and annotation.</title>
        <authorList>
            <consortium name="The Broad Institute Genomics Platform"/>
            <consortium name="The Broad Institute Genome Sequencing Center for Infectious Disease"/>
            <person name="Wu L."/>
            <person name="Ma J."/>
        </authorList>
    </citation>
    <scope>NUCLEOTIDE SEQUENCE [LARGE SCALE GENOMIC DNA]</scope>
    <source>
        <strain evidence="2">JCM 31290</strain>
    </source>
</reference>
<dbReference type="EMBL" id="BAABET010000004">
    <property type="protein sequence ID" value="GAA4312594.1"/>
    <property type="molecule type" value="Genomic_DNA"/>
</dbReference>
<name>A0ABP8FX39_9ACTN</name>
<proteinExistence type="predicted"/>
<gene>
    <name evidence="1" type="ORF">GCM10023086_33210</name>
</gene>
<keyword evidence="2" id="KW-1185">Reference proteome</keyword>
<evidence type="ECO:0000313" key="1">
    <source>
        <dbReference type="EMBL" id="GAA4312594.1"/>
    </source>
</evidence>
<dbReference type="Proteomes" id="UP001501115">
    <property type="component" value="Unassembled WGS sequence"/>
</dbReference>
<comment type="caution">
    <text evidence="1">The sequence shown here is derived from an EMBL/GenBank/DDBJ whole genome shotgun (WGS) entry which is preliminary data.</text>
</comment>
<accession>A0ABP8FX39</accession>
<organism evidence="1 2">
    <name type="scientific">Streptomyces venetus</name>
    <dbReference type="NCBI Taxonomy" id="1701086"/>
    <lineage>
        <taxon>Bacteria</taxon>
        <taxon>Bacillati</taxon>
        <taxon>Actinomycetota</taxon>
        <taxon>Actinomycetes</taxon>
        <taxon>Kitasatosporales</taxon>
        <taxon>Streptomycetaceae</taxon>
        <taxon>Streptomyces</taxon>
    </lineage>
</organism>
<protein>
    <recommendedName>
        <fullName evidence="3">GNAT family N-acetyltransferase</fullName>
    </recommendedName>
</protein>
<dbReference type="RefSeq" id="WP_345662260.1">
    <property type="nucleotide sequence ID" value="NZ_BAABET010000004.1"/>
</dbReference>